<feature type="non-terminal residue" evidence="9">
    <location>
        <position position="104"/>
    </location>
</feature>
<evidence type="ECO:0000256" key="7">
    <source>
        <dbReference type="ARBA" id="ARBA00023186"/>
    </source>
</evidence>
<evidence type="ECO:0000256" key="2">
    <source>
        <dbReference type="ARBA" id="ARBA00004305"/>
    </source>
</evidence>
<dbReference type="GO" id="GO:0034553">
    <property type="term" value="P:mitochondrial respiratory chain complex II assembly"/>
    <property type="evidence" value="ECO:0007669"/>
    <property type="project" value="UniProtKB-UniRule"/>
</dbReference>
<evidence type="ECO:0000313" key="9">
    <source>
        <dbReference type="EMBL" id="RPB25086.1"/>
    </source>
</evidence>
<accession>A0A3N4LQG7</accession>
<keyword evidence="7 8" id="KW-0143">Chaperone</keyword>
<evidence type="ECO:0000256" key="8">
    <source>
        <dbReference type="RuleBase" id="RU368039"/>
    </source>
</evidence>
<comment type="similarity">
    <text evidence="3 8">Belongs to the complex I LYR family. SDHAF3 subfamily.</text>
</comment>
<dbReference type="GO" id="GO:0006105">
    <property type="term" value="P:succinate metabolic process"/>
    <property type="evidence" value="ECO:0007669"/>
    <property type="project" value="TreeGrafter"/>
</dbReference>
<comment type="function">
    <text evidence="1 8">Plays an essential role in the assembly of succinate dehydrogenase (SDH), an enzyme complex (also referred to as respiratory complex II) that is a component of both the tricarboxylic acid (TCA) cycle and the mitochondrial electron transport chain, and which couples the oxidation of succinate to fumarate with the reduction of ubiquinone (coenzyme Q) to ubiquinol. Promotes maturation of the iron-sulfur protein subunit of the SDH catalytic dimer, protecting it from the deleterious effects of oxidants. May act together with SDHAF1.</text>
</comment>
<dbReference type="PANTHER" id="PTHR13137">
    <property type="entry name" value="DC11 ACN9 HOMOLOG"/>
    <property type="match status" value="1"/>
</dbReference>
<protein>
    <recommendedName>
        <fullName evidence="8">Succinate dehydrogenase assembly factor 3</fullName>
        <shortName evidence="8">SDH assembly factor 3</shortName>
        <shortName evidence="8">SDHAF3</shortName>
    </recommendedName>
</protein>
<dbReference type="PANTHER" id="PTHR13137:SF6">
    <property type="entry name" value="SUCCINATE DEHYDROGENASE ASSEMBLY FACTOR 3, MITOCHONDRIAL"/>
    <property type="match status" value="1"/>
</dbReference>
<dbReference type="InParanoid" id="A0A3N4LQG7"/>
<dbReference type="Proteomes" id="UP000267821">
    <property type="component" value="Unassembled WGS sequence"/>
</dbReference>
<evidence type="ECO:0000313" key="10">
    <source>
        <dbReference type="Proteomes" id="UP000267821"/>
    </source>
</evidence>
<dbReference type="GO" id="GO:0005758">
    <property type="term" value="C:mitochondrial intermembrane space"/>
    <property type="evidence" value="ECO:0007669"/>
    <property type="project" value="TreeGrafter"/>
</dbReference>
<organism evidence="9 10">
    <name type="scientific">Terfezia boudieri ATCC MYA-4762</name>
    <dbReference type="NCBI Taxonomy" id="1051890"/>
    <lineage>
        <taxon>Eukaryota</taxon>
        <taxon>Fungi</taxon>
        <taxon>Dikarya</taxon>
        <taxon>Ascomycota</taxon>
        <taxon>Pezizomycotina</taxon>
        <taxon>Pezizomycetes</taxon>
        <taxon>Pezizales</taxon>
        <taxon>Pezizaceae</taxon>
        <taxon>Terfezia</taxon>
    </lineage>
</organism>
<keyword evidence="5" id="KW-0809">Transit peptide</keyword>
<dbReference type="Pfam" id="PF13233">
    <property type="entry name" value="Complex1_LYR_2"/>
    <property type="match status" value="1"/>
</dbReference>
<keyword evidence="6 8" id="KW-0496">Mitochondrion</keyword>
<proteinExistence type="inferred from homology"/>
<gene>
    <name evidence="9" type="ORF">L211DRAFT_747450</name>
</gene>
<evidence type="ECO:0000256" key="5">
    <source>
        <dbReference type="ARBA" id="ARBA00022946"/>
    </source>
</evidence>
<evidence type="ECO:0000256" key="4">
    <source>
        <dbReference type="ARBA" id="ARBA00011273"/>
    </source>
</evidence>
<comment type="subunit">
    <text evidence="4 8">Interacts with the iron-sulfur protein subunit within the SDH catalytic dimer.</text>
</comment>
<dbReference type="AlphaFoldDB" id="A0A3N4LQG7"/>
<evidence type="ECO:0000256" key="3">
    <source>
        <dbReference type="ARBA" id="ARBA00006020"/>
    </source>
</evidence>
<sequence>ISLLPPLHLYRRLLRAHRHKLPSDVRLLGDKYVKSEFRRHRDVSNPLYIVGFLTEWQKYAQQLEGDSWREGKLDTAKLDKMSNDQIVQLYELMRTVKGEGDKEG</sequence>
<reference evidence="9 10" key="1">
    <citation type="journal article" date="2018" name="Nat. Ecol. Evol.">
        <title>Pezizomycetes genomes reveal the molecular basis of ectomycorrhizal truffle lifestyle.</title>
        <authorList>
            <person name="Murat C."/>
            <person name="Payen T."/>
            <person name="Noel B."/>
            <person name="Kuo A."/>
            <person name="Morin E."/>
            <person name="Chen J."/>
            <person name="Kohler A."/>
            <person name="Krizsan K."/>
            <person name="Balestrini R."/>
            <person name="Da Silva C."/>
            <person name="Montanini B."/>
            <person name="Hainaut M."/>
            <person name="Levati E."/>
            <person name="Barry K.W."/>
            <person name="Belfiori B."/>
            <person name="Cichocki N."/>
            <person name="Clum A."/>
            <person name="Dockter R.B."/>
            <person name="Fauchery L."/>
            <person name="Guy J."/>
            <person name="Iotti M."/>
            <person name="Le Tacon F."/>
            <person name="Lindquist E.A."/>
            <person name="Lipzen A."/>
            <person name="Malagnac F."/>
            <person name="Mello A."/>
            <person name="Molinier V."/>
            <person name="Miyauchi S."/>
            <person name="Poulain J."/>
            <person name="Riccioni C."/>
            <person name="Rubini A."/>
            <person name="Sitrit Y."/>
            <person name="Splivallo R."/>
            <person name="Traeger S."/>
            <person name="Wang M."/>
            <person name="Zifcakova L."/>
            <person name="Wipf D."/>
            <person name="Zambonelli A."/>
            <person name="Paolocci F."/>
            <person name="Nowrousian M."/>
            <person name="Ottonello S."/>
            <person name="Baldrian P."/>
            <person name="Spatafora J.W."/>
            <person name="Henrissat B."/>
            <person name="Nagy L.G."/>
            <person name="Aury J.M."/>
            <person name="Wincker P."/>
            <person name="Grigoriev I.V."/>
            <person name="Bonfante P."/>
            <person name="Martin F.M."/>
        </authorList>
    </citation>
    <scope>NUCLEOTIDE SEQUENCE [LARGE SCALE GENOMIC DNA]</scope>
    <source>
        <strain evidence="9 10">ATCC MYA-4762</strain>
    </source>
</reference>
<dbReference type="FunCoup" id="A0A3N4LQG7">
    <property type="interactions" value="269"/>
</dbReference>
<dbReference type="CDD" id="cd20270">
    <property type="entry name" value="Complex1_LYR_SDHAF3_LYRM10"/>
    <property type="match status" value="1"/>
</dbReference>
<comment type="subcellular location">
    <subcellularLocation>
        <location evidence="2 8">Mitochondrion matrix</location>
    </subcellularLocation>
</comment>
<dbReference type="EMBL" id="ML121539">
    <property type="protein sequence ID" value="RPB25086.1"/>
    <property type="molecule type" value="Genomic_DNA"/>
</dbReference>
<feature type="non-terminal residue" evidence="9">
    <location>
        <position position="1"/>
    </location>
</feature>
<name>A0A3N4LQG7_9PEZI</name>
<dbReference type="STRING" id="1051890.A0A3N4LQG7"/>
<evidence type="ECO:0000256" key="1">
    <source>
        <dbReference type="ARBA" id="ARBA00003675"/>
    </source>
</evidence>
<evidence type="ECO:0000256" key="6">
    <source>
        <dbReference type="ARBA" id="ARBA00023128"/>
    </source>
</evidence>
<keyword evidence="10" id="KW-1185">Reference proteome</keyword>
<dbReference type="OrthoDB" id="278329at2759"/>
<dbReference type="InterPro" id="IPR008381">
    <property type="entry name" value="SDHAF3/Sdh7"/>
</dbReference>
<dbReference type="GO" id="GO:0005759">
    <property type="term" value="C:mitochondrial matrix"/>
    <property type="evidence" value="ECO:0007669"/>
    <property type="project" value="UniProtKB-SubCell"/>
</dbReference>